<keyword evidence="2 5" id="KW-0812">Transmembrane</keyword>
<dbReference type="Pfam" id="PF10337">
    <property type="entry name" value="ArAE_2_N"/>
    <property type="match status" value="1"/>
</dbReference>
<name>A0A9N9A2S1_9GLOM</name>
<dbReference type="Proteomes" id="UP000789739">
    <property type="component" value="Unassembled WGS sequence"/>
</dbReference>
<feature type="domain" description="Integral membrane bound transporter" evidence="8">
    <location>
        <begin position="727"/>
        <end position="858"/>
    </location>
</feature>
<evidence type="ECO:0000256" key="5">
    <source>
        <dbReference type="SAM" id="Phobius"/>
    </source>
</evidence>
<feature type="transmembrane region" description="Helical" evidence="5">
    <location>
        <begin position="845"/>
        <end position="863"/>
    </location>
</feature>
<organism evidence="9 10">
    <name type="scientific">Paraglomus brasilianum</name>
    <dbReference type="NCBI Taxonomy" id="144538"/>
    <lineage>
        <taxon>Eukaryota</taxon>
        <taxon>Fungi</taxon>
        <taxon>Fungi incertae sedis</taxon>
        <taxon>Mucoromycota</taxon>
        <taxon>Glomeromycotina</taxon>
        <taxon>Glomeromycetes</taxon>
        <taxon>Paraglomerales</taxon>
        <taxon>Paraglomeraceae</taxon>
        <taxon>Paraglomus</taxon>
    </lineage>
</organism>
<dbReference type="GO" id="GO:0016020">
    <property type="term" value="C:membrane"/>
    <property type="evidence" value="ECO:0007669"/>
    <property type="project" value="UniProtKB-SubCell"/>
</dbReference>
<feature type="transmembrane region" description="Helical" evidence="5">
    <location>
        <begin position="705"/>
        <end position="726"/>
    </location>
</feature>
<keyword evidence="3 5" id="KW-1133">Transmembrane helix</keyword>
<feature type="transmembrane region" description="Helical" evidence="5">
    <location>
        <begin position="782"/>
        <end position="799"/>
    </location>
</feature>
<dbReference type="Pfam" id="PF10334">
    <property type="entry name" value="BRE4"/>
    <property type="match status" value="1"/>
</dbReference>
<feature type="transmembrane region" description="Helical" evidence="5">
    <location>
        <begin position="806"/>
        <end position="825"/>
    </location>
</feature>
<evidence type="ECO:0000313" key="9">
    <source>
        <dbReference type="EMBL" id="CAG8515601.1"/>
    </source>
</evidence>
<evidence type="ECO:0000256" key="4">
    <source>
        <dbReference type="ARBA" id="ARBA00023136"/>
    </source>
</evidence>
<feature type="transmembrane region" description="Helical" evidence="5">
    <location>
        <begin position="338"/>
        <end position="357"/>
    </location>
</feature>
<feature type="transmembrane region" description="Helical" evidence="5">
    <location>
        <begin position="246"/>
        <end position="265"/>
    </location>
</feature>
<accession>A0A9N9A2S1</accession>
<dbReference type="PANTHER" id="PTHR37994">
    <property type="entry name" value="ARAE_2_N DOMAIN-CONTAINING PROTEIN-RELATED"/>
    <property type="match status" value="1"/>
</dbReference>
<dbReference type="InterPro" id="IPR049453">
    <property type="entry name" value="Memb_transporter_dom"/>
</dbReference>
<sequence length="1086" mass="122013">MTAKPKADLHIAIPTTPTFPSTQDPITDTCTVDSRFADTCTVDGCSTTTKIQMFANRRLSVMRVSSNDDIDNYVLPFSNTNTNNTISITLAWRRLVDRLRAATSAAATSAAATMATAVNVSTAASITNAVANADDNVNAAANADDNVNAAAYATNAVNATDTSTASCDVPSFTFVAKLCAYSRYVRSKLTWPMTKKVLRAAVAYWLAFLIELIVPVMSAIGPATFLAVVAVVYFQPARTCGALWESVFWGIIGVSFGTLLSFTAIELGNYVRGDEVFNYGAAAIYLISLSIGTFVISYVKIKWPTMRFGSVYALIVIVFSLSTAYIQPAMSKVMLRNLVIPMFIGPIISLVVNQLLWPEHGTTNYIPHLIETLHSFIALLEHETSFFLRNTYNKSTICSLQKKAQKNLMNLQNVKRDSLHEISYSKIGPMDLIEIGKIVKQMHMPLDGLALSGMIEEQLVCDESNNVPEVRVDFLDENASYIDDEPPPSPTGNTRDFQHLLEIIRPICTDLAKACQICLEDCASRIAHLRHDCHPSWYKVWCKGCNEDDIKNLLPDPMAVMSDALEKFHDARNEGLKKLFIANETISPSPQRLALLLLLFEHNLEEFAVGLQVLIGLVKHLESSRRKKQLWWPPMPFLKRIQIRKAIEEGTWKVVEPDPRIDDDMGEGEDDFCDPDVRVPHTKSQIFWYRLWKIRNWLGGKYVRFAMKNTLIVTLLMLPCFIPSTSSTFQSWRGQWAVITAILAFWPTTGGAILQFICRICGSFVGAGLAVIAWLITGGNPIGLAATLFFISLFLWFIFHNTRMWTVGSVIMLITFPLVLGNEYQNVHGVGHYDEDIFLLAGKRTLAVSTGIFTAFIMAILPWPHTGRVEIRHRLARTISQVGVLYSMTIAFFLKDDSSPCVHTTKTFRKLLRRIQRSTNTERLLLSRTKYEPPLRGDFPRDLYGDMIDVVERMTCIIARMAHTLTSLDEEWKENIRNVLKRPSKRYYVTHILVAFHILSNALERRSPLPPYSIAPKKVSKAGIKFWSKVKTLNELTEEQLARPAYACYCAYLIKTGHLGNELIKLVDVMRQLVGINRFVKELIDF</sequence>
<dbReference type="PRINTS" id="PR02047">
    <property type="entry name" value="BREFELDNASP4"/>
</dbReference>
<feature type="transmembrane region" description="Helical" evidence="5">
    <location>
        <begin position="202"/>
        <end position="234"/>
    </location>
</feature>
<protein>
    <submittedName>
        <fullName evidence="9">246_t:CDS:1</fullName>
    </submittedName>
</protein>
<evidence type="ECO:0000256" key="3">
    <source>
        <dbReference type="ARBA" id="ARBA00022989"/>
    </source>
</evidence>
<evidence type="ECO:0000313" key="10">
    <source>
        <dbReference type="Proteomes" id="UP000789739"/>
    </source>
</evidence>
<proteinExistence type="predicted"/>
<evidence type="ECO:0000259" key="6">
    <source>
        <dbReference type="Pfam" id="PF10334"/>
    </source>
</evidence>
<dbReference type="Pfam" id="PF13515">
    <property type="entry name" value="FUSC_2"/>
    <property type="match status" value="1"/>
</dbReference>
<dbReference type="InterPro" id="IPR023244">
    <property type="entry name" value="Brefeldin_A-sensitivity_4"/>
</dbReference>
<comment type="subcellular location">
    <subcellularLocation>
        <location evidence="1">Membrane</location>
        <topology evidence="1">Multi-pass membrane protein</topology>
    </subcellularLocation>
</comment>
<feature type="transmembrane region" description="Helical" evidence="5">
    <location>
        <begin position="756"/>
        <end position="776"/>
    </location>
</feature>
<evidence type="ECO:0000259" key="7">
    <source>
        <dbReference type="Pfam" id="PF10337"/>
    </source>
</evidence>
<gene>
    <name evidence="9" type="ORF">PBRASI_LOCUS3348</name>
</gene>
<dbReference type="PANTHER" id="PTHR37994:SF1">
    <property type="entry name" value="ER TRANSPORTER 6TM N-TERMINAL DOMAIN-CONTAINING PROTEIN"/>
    <property type="match status" value="1"/>
</dbReference>
<feature type="transmembrane region" description="Helical" evidence="5">
    <location>
        <begin position="305"/>
        <end position="326"/>
    </location>
</feature>
<dbReference type="InterPro" id="IPR018823">
    <property type="entry name" value="ArAE_2_N"/>
</dbReference>
<feature type="domain" description="Putative ER transporter 6TM N-terminal" evidence="7">
    <location>
        <begin position="280"/>
        <end position="450"/>
    </location>
</feature>
<dbReference type="AlphaFoldDB" id="A0A9N9A2S1"/>
<evidence type="ECO:0000256" key="1">
    <source>
        <dbReference type="ARBA" id="ARBA00004141"/>
    </source>
</evidence>
<feature type="transmembrane region" description="Helical" evidence="5">
    <location>
        <begin position="732"/>
        <end position="749"/>
    </location>
</feature>
<feature type="domain" description="DUF2421" evidence="6">
    <location>
        <begin position="862"/>
        <end position="1075"/>
    </location>
</feature>
<dbReference type="EMBL" id="CAJVPI010000298">
    <property type="protein sequence ID" value="CAG8515601.1"/>
    <property type="molecule type" value="Genomic_DNA"/>
</dbReference>
<evidence type="ECO:0000256" key="2">
    <source>
        <dbReference type="ARBA" id="ARBA00022692"/>
    </source>
</evidence>
<keyword evidence="4 5" id="KW-0472">Membrane</keyword>
<dbReference type="OrthoDB" id="2274698at2759"/>
<feature type="transmembrane region" description="Helical" evidence="5">
    <location>
        <begin position="277"/>
        <end position="299"/>
    </location>
</feature>
<comment type="caution">
    <text evidence="9">The sequence shown here is derived from an EMBL/GenBank/DDBJ whole genome shotgun (WGS) entry which is preliminary data.</text>
</comment>
<dbReference type="InterPro" id="IPR018820">
    <property type="entry name" value="BRE4-related_DUF2421"/>
</dbReference>
<keyword evidence="10" id="KW-1185">Reference proteome</keyword>
<evidence type="ECO:0000259" key="8">
    <source>
        <dbReference type="Pfam" id="PF13515"/>
    </source>
</evidence>
<reference evidence="9" key="1">
    <citation type="submission" date="2021-06" db="EMBL/GenBank/DDBJ databases">
        <authorList>
            <person name="Kallberg Y."/>
            <person name="Tangrot J."/>
            <person name="Rosling A."/>
        </authorList>
    </citation>
    <scope>NUCLEOTIDE SEQUENCE</scope>
    <source>
        <strain evidence="9">BR232B</strain>
    </source>
</reference>